<gene>
    <name evidence="2" type="ORF">GGX14DRAFT_672278</name>
</gene>
<feature type="compositionally biased region" description="Polar residues" evidence="1">
    <location>
        <begin position="195"/>
        <end position="209"/>
    </location>
</feature>
<feature type="region of interest" description="Disordered" evidence="1">
    <location>
        <begin position="21"/>
        <end position="79"/>
    </location>
</feature>
<dbReference type="Proteomes" id="UP001219525">
    <property type="component" value="Unassembled WGS sequence"/>
</dbReference>
<evidence type="ECO:0000256" key="1">
    <source>
        <dbReference type="SAM" id="MobiDB-lite"/>
    </source>
</evidence>
<evidence type="ECO:0000313" key="2">
    <source>
        <dbReference type="EMBL" id="KAJ7196667.1"/>
    </source>
</evidence>
<organism evidence="2 3">
    <name type="scientific">Mycena pura</name>
    <dbReference type="NCBI Taxonomy" id="153505"/>
    <lineage>
        <taxon>Eukaryota</taxon>
        <taxon>Fungi</taxon>
        <taxon>Dikarya</taxon>
        <taxon>Basidiomycota</taxon>
        <taxon>Agaricomycotina</taxon>
        <taxon>Agaricomycetes</taxon>
        <taxon>Agaricomycetidae</taxon>
        <taxon>Agaricales</taxon>
        <taxon>Marasmiineae</taxon>
        <taxon>Mycenaceae</taxon>
        <taxon>Mycena</taxon>
    </lineage>
</organism>
<evidence type="ECO:0000313" key="3">
    <source>
        <dbReference type="Proteomes" id="UP001219525"/>
    </source>
</evidence>
<dbReference type="EMBL" id="JARJCW010000082">
    <property type="protein sequence ID" value="KAJ7196667.1"/>
    <property type="molecule type" value="Genomic_DNA"/>
</dbReference>
<keyword evidence="3" id="KW-1185">Reference proteome</keyword>
<proteinExistence type="predicted"/>
<protein>
    <submittedName>
        <fullName evidence="2">Uncharacterized protein</fullName>
    </submittedName>
</protein>
<feature type="compositionally biased region" description="Basic and acidic residues" evidence="1">
    <location>
        <begin position="21"/>
        <end position="38"/>
    </location>
</feature>
<feature type="region of interest" description="Disordered" evidence="1">
    <location>
        <begin position="235"/>
        <end position="258"/>
    </location>
</feature>
<feature type="compositionally biased region" description="Low complexity" evidence="1">
    <location>
        <begin position="69"/>
        <end position="79"/>
    </location>
</feature>
<feature type="region of interest" description="Disordered" evidence="1">
    <location>
        <begin position="159"/>
        <end position="211"/>
    </location>
</feature>
<accession>A0AAD6Y4U1</accession>
<sequence>MHPFSLLRTTAALRGEMTVSLREDPPRATAADRARTETRQGGQALATSTGCRPPSRDALAAARHHPHQTRTQQTLTPPPTTRAQLLSAQHLVGARGECAPAAGHPPLRAAGWYYCSSQLATLALTPPGRGMGNSRLKRAAHAVQLTFPCIDFVVGSRDPSDATHTHTRNVRHTDDKHATLGTDAPHSAQMRHTGLKNSPTSHARPQNQEGEGFLVAWPGVESQGEEIEECGRYVRTQEDGNGYQNKDDEEGGNANGAGAAAQQLSVVNVLTPRSTLGW</sequence>
<comment type="caution">
    <text evidence="2">The sequence shown here is derived from an EMBL/GenBank/DDBJ whole genome shotgun (WGS) entry which is preliminary data.</text>
</comment>
<name>A0AAD6Y4U1_9AGAR</name>
<reference evidence="2" key="1">
    <citation type="submission" date="2023-03" db="EMBL/GenBank/DDBJ databases">
        <title>Massive genome expansion in bonnet fungi (Mycena s.s.) driven by repeated elements and novel gene families across ecological guilds.</title>
        <authorList>
            <consortium name="Lawrence Berkeley National Laboratory"/>
            <person name="Harder C.B."/>
            <person name="Miyauchi S."/>
            <person name="Viragh M."/>
            <person name="Kuo A."/>
            <person name="Thoen E."/>
            <person name="Andreopoulos B."/>
            <person name="Lu D."/>
            <person name="Skrede I."/>
            <person name="Drula E."/>
            <person name="Henrissat B."/>
            <person name="Morin E."/>
            <person name="Kohler A."/>
            <person name="Barry K."/>
            <person name="LaButti K."/>
            <person name="Morin E."/>
            <person name="Salamov A."/>
            <person name="Lipzen A."/>
            <person name="Mereny Z."/>
            <person name="Hegedus B."/>
            <person name="Baldrian P."/>
            <person name="Stursova M."/>
            <person name="Weitz H."/>
            <person name="Taylor A."/>
            <person name="Grigoriev I.V."/>
            <person name="Nagy L.G."/>
            <person name="Martin F."/>
            <person name="Kauserud H."/>
        </authorList>
    </citation>
    <scope>NUCLEOTIDE SEQUENCE</scope>
    <source>
        <strain evidence="2">9144</strain>
    </source>
</reference>
<dbReference type="AlphaFoldDB" id="A0AAD6Y4U1"/>